<evidence type="ECO:0000313" key="2">
    <source>
        <dbReference type="Proteomes" id="UP000823399"/>
    </source>
</evidence>
<name>A0A9P7ESP0_9AGAM</name>
<gene>
    <name evidence="1" type="ORF">F5147DRAFT_587474</name>
</gene>
<keyword evidence="2" id="KW-1185">Reference proteome</keyword>
<evidence type="ECO:0000313" key="1">
    <source>
        <dbReference type="EMBL" id="KAG2088833.1"/>
    </source>
</evidence>
<dbReference type="AlphaFoldDB" id="A0A9P7ESP0"/>
<sequence length="609" mass="68181">METLCAPIAKGGKNVLHLKSHNEAIKLKWLKCLLAPIETRPQWAFFANAILAKAALNSPIVKHSAKINPFLQTWSPSQKRLPSHLRRIIQTAKKYGTRWEAITINPSIARELPVWFHIGASADLNKLNNHLYAACLRDNHLATSVGHIEAIANRNSPLHRQNKNCTCNHCAQDRTESRCEKPYKCTKLAQSILRCILPKWHPLTSSPSYSLNIAPEQITDETDENDQNTMVFDPTYPSPDSLSSGFRVFVSSNTPCNTPASQAPKPPGEQPQLSIITIADTHKVDKDGFHISGGGAWFGTNDPRNKSIKVPEHLAAPGAGEIVAILSVISTLPINVSLQLMIKLSVLRKSLTTNLANLEDIDWLDHPNKTLMKSLVAKLRKRCALTTLTDVGKSTDKASYKHAIDLAKNGMIKDKHDDIMIKVDAPDELFGVKLCIGTQRLFFKNIRNIQSKSKQRRETNMNMARTLHAVGEVNDTTPISDQVWLSIRNKDIPKNIRGFLWKSLHGAYKIGQFWDKIPQFEHIGQCGLCRIPESMEHILLDCGKSLASRVIWKAAKDLWLKRETSWPEISFGTILGCNLMTLRNSDSKTKVGATRLFKILILESAHLIY</sequence>
<dbReference type="EMBL" id="JABBWM010000117">
    <property type="protein sequence ID" value="KAG2088833.1"/>
    <property type="molecule type" value="Genomic_DNA"/>
</dbReference>
<evidence type="ECO:0008006" key="3">
    <source>
        <dbReference type="Google" id="ProtNLM"/>
    </source>
</evidence>
<comment type="caution">
    <text evidence="1">The sequence shown here is derived from an EMBL/GenBank/DDBJ whole genome shotgun (WGS) entry which is preliminary data.</text>
</comment>
<dbReference type="RefSeq" id="XP_041285681.1">
    <property type="nucleotide sequence ID" value="XM_041431998.1"/>
</dbReference>
<dbReference type="GeneID" id="64694257"/>
<proteinExistence type="predicted"/>
<dbReference type="Proteomes" id="UP000823399">
    <property type="component" value="Unassembled WGS sequence"/>
</dbReference>
<protein>
    <recommendedName>
        <fullName evidence="3">Reverse transcriptase zinc-binding domain-containing protein</fullName>
    </recommendedName>
</protein>
<organism evidence="1 2">
    <name type="scientific">Suillus discolor</name>
    <dbReference type="NCBI Taxonomy" id="1912936"/>
    <lineage>
        <taxon>Eukaryota</taxon>
        <taxon>Fungi</taxon>
        <taxon>Dikarya</taxon>
        <taxon>Basidiomycota</taxon>
        <taxon>Agaricomycotina</taxon>
        <taxon>Agaricomycetes</taxon>
        <taxon>Agaricomycetidae</taxon>
        <taxon>Boletales</taxon>
        <taxon>Suillineae</taxon>
        <taxon>Suillaceae</taxon>
        <taxon>Suillus</taxon>
    </lineage>
</organism>
<accession>A0A9P7ESP0</accession>
<reference evidence="1" key="1">
    <citation type="journal article" date="2020" name="New Phytol.">
        <title>Comparative genomics reveals dynamic genome evolution in host specialist ectomycorrhizal fungi.</title>
        <authorList>
            <person name="Lofgren L.A."/>
            <person name="Nguyen N.H."/>
            <person name="Vilgalys R."/>
            <person name="Ruytinx J."/>
            <person name="Liao H.L."/>
            <person name="Branco S."/>
            <person name="Kuo A."/>
            <person name="LaButti K."/>
            <person name="Lipzen A."/>
            <person name="Andreopoulos W."/>
            <person name="Pangilinan J."/>
            <person name="Riley R."/>
            <person name="Hundley H."/>
            <person name="Na H."/>
            <person name="Barry K."/>
            <person name="Grigoriev I.V."/>
            <person name="Stajich J.E."/>
            <person name="Kennedy P.G."/>
        </authorList>
    </citation>
    <scope>NUCLEOTIDE SEQUENCE</scope>
    <source>
        <strain evidence="1">FC423</strain>
    </source>
</reference>
<dbReference type="OrthoDB" id="2752996at2759"/>